<dbReference type="GO" id="GO:0005829">
    <property type="term" value="C:cytosol"/>
    <property type="evidence" value="ECO:0007669"/>
    <property type="project" value="TreeGrafter"/>
</dbReference>
<dbReference type="AlphaFoldDB" id="A0A2H3JHJ8"/>
<accession>A0A2H3JHJ8</accession>
<dbReference type="STRING" id="742152.A0A2H3JHJ8"/>
<comment type="similarity">
    <text evidence="1">Belongs to the Rab GDI family.</text>
</comment>
<organism evidence="3 4">
    <name type="scientific">Wolfiporia cocos (strain MD-104)</name>
    <name type="common">Brown rot fungus</name>
    <dbReference type="NCBI Taxonomy" id="742152"/>
    <lineage>
        <taxon>Eukaryota</taxon>
        <taxon>Fungi</taxon>
        <taxon>Dikarya</taxon>
        <taxon>Basidiomycota</taxon>
        <taxon>Agaricomycotina</taxon>
        <taxon>Agaricomycetes</taxon>
        <taxon>Polyporales</taxon>
        <taxon>Phaeolaceae</taxon>
        <taxon>Wolfiporia</taxon>
    </lineage>
</organism>
<evidence type="ECO:0000256" key="2">
    <source>
        <dbReference type="SAM" id="MobiDB-lite"/>
    </source>
</evidence>
<dbReference type="GO" id="GO:0016192">
    <property type="term" value="P:vesicle-mediated transport"/>
    <property type="evidence" value="ECO:0007669"/>
    <property type="project" value="TreeGrafter"/>
</dbReference>
<dbReference type="PANTHER" id="PTHR11787:SF4">
    <property type="entry name" value="CHM, RAB ESCORT PROTEIN 1"/>
    <property type="match status" value="1"/>
</dbReference>
<dbReference type="GO" id="GO:0005092">
    <property type="term" value="F:GDP-dissociation inhibitor activity"/>
    <property type="evidence" value="ECO:0007669"/>
    <property type="project" value="InterPro"/>
</dbReference>
<dbReference type="SUPFAM" id="SSF51905">
    <property type="entry name" value="FAD/NAD(P)-binding domain"/>
    <property type="match status" value="1"/>
</dbReference>
<dbReference type="Gene3D" id="3.30.519.10">
    <property type="entry name" value="Guanine Nucleotide Dissociation Inhibitor, domain 2"/>
    <property type="match status" value="1"/>
</dbReference>
<dbReference type="InterPro" id="IPR018203">
    <property type="entry name" value="GDP_dissociation_inhibitor"/>
</dbReference>
<feature type="region of interest" description="Disordered" evidence="2">
    <location>
        <begin position="537"/>
        <end position="567"/>
    </location>
</feature>
<protein>
    <submittedName>
        <fullName evidence="3">FAD/NAD(P)-binding domain-containing protein</fullName>
    </submittedName>
</protein>
<reference evidence="3 4" key="1">
    <citation type="journal article" date="2012" name="Science">
        <title>The Paleozoic origin of enzymatic lignin decomposition reconstructed from 31 fungal genomes.</title>
        <authorList>
            <person name="Floudas D."/>
            <person name="Binder M."/>
            <person name="Riley R."/>
            <person name="Barry K."/>
            <person name="Blanchette R.A."/>
            <person name="Henrissat B."/>
            <person name="Martinez A.T."/>
            <person name="Otillar R."/>
            <person name="Spatafora J.W."/>
            <person name="Yadav J.S."/>
            <person name="Aerts A."/>
            <person name="Benoit I."/>
            <person name="Boyd A."/>
            <person name="Carlson A."/>
            <person name="Copeland A."/>
            <person name="Coutinho P.M."/>
            <person name="de Vries R.P."/>
            <person name="Ferreira P."/>
            <person name="Findley K."/>
            <person name="Foster B."/>
            <person name="Gaskell J."/>
            <person name="Glotzer D."/>
            <person name="Gorecki P."/>
            <person name="Heitman J."/>
            <person name="Hesse C."/>
            <person name="Hori C."/>
            <person name="Igarashi K."/>
            <person name="Jurgens J.A."/>
            <person name="Kallen N."/>
            <person name="Kersten P."/>
            <person name="Kohler A."/>
            <person name="Kuees U."/>
            <person name="Kumar T.K.A."/>
            <person name="Kuo A."/>
            <person name="LaButti K."/>
            <person name="Larrondo L.F."/>
            <person name="Lindquist E."/>
            <person name="Ling A."/>
            <person name="Lombard V."/>
            <person name="Lucas S."/>
            <person name="Lundell T."/>
            <person name="Martin R."/>
            <person name="McLaughlin D.J."/>
            <person name="Morgenstern I."/>
            <person name="Morin E."/>
            <person name="Murat C."/>
            <person name="Nagy L.G."/>
            <person name="Nolan M."/>
            <person name="Ohm R.A."/>
            <person name="Patyshakuliyeva A."/>
            <person name="Rokas A."/>
            <person name="Ruiz-Duenas F.J."/>
            <person name="Sabat G."/>
            <person name="Salamov A."/>
            <person name="Samejima M."/>
            <person name="Schmutz J."/>
            <person name="Slot J.C."/>
            <person name="St John F."/>
            <person name="Stenlid J."/>
            <person name="Sun H."/>
            <person name="Sun S."/>
            <person name="Syed K."/>
            <person name="Tsang A."/>
            <person name="Wiebenga A."/>
            <person name="Young D."/>
            <person name="Pisabarro A."/>
            <person name="Eastwood D.C."/>
            <person name="Martin F."/>
            <person name="Cullen D."/>
            <person name="Grigoriev I.V."/>
            <person name="Hibbett D.S."/>
        </authorList>
    </citation>
    <scope>NUCLEOTIDE SEQUENCE [LARGE SCALE GENOMIC DNA]</scope>
    <source>
        <strain evidence="3 4">MD-104</strain>
    </source>
</reference>
<name>A0A2H3JHJ8_WOLCO</name>
<sequence length="567" mass="60355">MDVDAVVLGTGLTESIAAAALSKAGFKVAHVDANPYYGGDDASLTLDELIEWADARSASSELDAASPYLSAQRARYTSLSRSGSVLPQSRQYSLSLAPAIIPSVGPLIDALIASGVSRYGGFKLLEKVAIYDGPGTVKAVPGGKEDVFKSKELSLLEKRRLMRFLIFAAGEFEGKKELEGKEQAPFVQFLRETFSLDGHSSEAIAYALAFCTSASDPTLPALLRIRQYLRSAGRYGPSPFLVGHYGGLGEIAQGFCRTSAVNGATYILGRRISSLDRVVASSEEVSPSHSGGKYKIELEEVPEQLACDLIVTSPNYLTPQLAQDAGGTGGERGHPIARCIAIIDRPVCFLSGQQPTEEVAESSLDEDVAQDPVDTPPAEPAATNVVDTALLVFPPSSISAGSTTVAANVLITGEGSMSAPRDKWVLYVSLPLLEETTQTAEELLRPYLNATLTLASPPPDSPAPVQPLFTLCYIEHPPTPHSPTPHTDNSPTVLVTPPCTSLIAEVADSATIHAESAFWKAVQALKASGRRPRRVVDDAEVEEEAEVGDIDALWPPLDAVDEPDEDW</sequence>
<dbReference type="Proteomes" id="UP000218811">
    <property type="component" value="Unassembled WGS sequence"/>
</dbReference>
<dbReference type="PANTHER" id="PTHR11787">
    <property type="entry name" value="RAB GDP-DISSOCIATION INHIBITOR"/>
    <property type="match status" value="1"/>
</dbReference>
<evidence type="ECO:0000313" key="3">
    <source>
        <dbReference type="EMBL" id="PCH41656.1"/>
    </source>
</evidence>
<dbReference type="GO" id="GO:0005968">
    <property type="term" value="C:Rab-protein geranylgeranyltransferase complex"/>
    <property type="evidence" value="ECO:0007669"/>
    <property type="project" value="TreeGrafter"/>
</dbReference>
<dbReference type="GO" id="GO:0005634">
    <property type="term" value="C:nucleus"/>
    <property type="evidence" value="ECO:0007669"/>
    <property type="project" value="TreeGrafter"/>
</dbReference>
<feature type="region of interest" description="Disordered" evidence="2">
    <location>
        <begin position="354"/>
        <end position="377"/>
    </location>
</feature>
<dbReference type="OMA" id="FKVAHVD"/>
<dbReference type="PRINTS" id="PR00891">
    <property type="entry name" value="RABGDIREP"/>
</dbReference>
<gene>
    <name evidence="3" type="ORF">WOLCODRAFT_101005</name>
</gene>
<feature type="compositionally biased region" description="Acidic residues" evidence="2">
    <location>
        <begin position="358"/>
        <end position="369"/>
    </location>
</feature>
<dbReference type="EMBL" id="KB468113">
    <property type="protein sequence ID" value="PCH41656.1"/>
    <property type="molecule type" value="Genomic_DNA"/>
</dbReference>
<feature type="compositionally biased region" description="Acidic residues" evidence="2">
    <location>
        <begin position="538"/>
        <end position="549"/>
    </location>
</feature>
<dbReference type="OrthoDB" id="9446342at2759"/>
<proteinExistence type="inferred from homology"/>
<evidence type="ECO:0000256" key="1">
    <source>
        <dbReference type="ARBA" id="ARBA00005593"/>
    </source>
</evidence>
<keyword evidence="4" id="KW-1185">Reference proteome</keyword>
<dbReference type="Gene3D" id="3.50.50.60">
    <property type="entry name" value="FAD/NAD(P)-binding domain"/>
    <property type="match status" value="2"/>
</dbReference>
<dbReference type="GO" id="GO:0007264">
    <property type="term" value="P:small GTPase-mediated signal transduction"/>
    <property type="evidence" value="ECO:0007669"/>
    <property type="project" value="InterPro"/>
</dbReference>
<dbReference type="Pfam" id="PF00996">
    <property type="entry name" value="GDI"/>
    <property type="match status" value="1"/>
</dbReference>
<dbReference type="InterPro" id="IPR036188">
    <property type="entry name" value="FAD/NAD-bd_sf"/>
</dbReference>
<evidence type="ECO:0000313" key="4">
    <source>
        <dbReference type="Proteomes" id="UP000218811"/>
    </source>
</evidence>